<proteinExistence type="predicted"/>
<dbReference type="InterPro" id="IPR021122">
    <property type="entry name" value="RNA_ligase_dom_REL/Rnl2"/>
</dbReference>
<feature type="domain" description="RNA ligase" evidence="1">
    <location>
        <begin position="94"/>
        <end position="251"/>
    </location>
</feature>
<dbReference type="Gene3D" id="3.30.1490.70">
    <property type="match status" value="1"/>
</dbReference>
<dbReference type="Pfam" id="PF09414">
    <property type="entry name" value="RNA_ligase"/>
    <property type="match status" value="1"/>
</dbReference>
<dbReference type="STRING" id="415426.Hbut_1550"/>
<dbReference type="Gene3D" id="1.20.58.2250">
    <property type="match status" value="1"/>
</dbReference>
<dbReference type="InterPro" id="IPR041596">
    <property type="entry name" value="Lig_Pab1020_C"/>
</dbReference>
<dbReference type="RefSeq" id="WP_011822689.1">
    <property type="nucleotide sequence ID" value="NC_008818.1"/>
</dbReference>
<dbReference type="PRINTS" id="PR01048">
    <property type="entry name" value="Y414FAMILY"/>
</dbReference>
<sequence>MTWIKNPEPWMVNLVAEKLGLDVERVETLARHGTIRFRGYRDVVYALLRREIAGHPEGTVVLLERNGARLVPGYPPIQRMVLPTIALPRHFIDKVVVEEKMNGYNVRLVMFHRKLLAVTRGGFICPYTTARLERLIGGRVRELFREIDPETYTIAGEVVGLENPYTRYFYPEAPRFDYFVFDLFHELKPLPPLERNELLEKYGLKHVRLLGVIDKNDVEMFKQIVAELDREGREGVVAKDPEYRVPPLKYTTSAVNIGDVRYGMRFFMEEGRSFLFSRLLRELFRAYEEGFGDAQLEKLALEFGRAATEPALESIRKVAMGDMLYEEFELVFADEVELEEFTSYMAELGVDIVVVSTSREDEGLRARMRKIKDTWIQLRKVLDTGLSPVD</sequence>
<dbReference type="Gene3D" id="3.30.470.30">
    <property type="entry name" value="DNA ligase/mRNA capping enzyme"/>
    <property type="match status" value="1"/>
</dbReference>
<dbReference type="Gene3D" id="3.30.70.3360">
    <property type="match status" value="1"/>
</dbReference>
<dbReference type="SMR" id="A2BN10"/>
<dbReference type="HOGENOM" id="CLU_061502_0_0_2"/>
<evidence type="ECO:0000313" key="4">
    <source>
        <dbReference type="Proteomes" id="UP000002593"/>
    </source>
</evidence>
<dbReference type="CDD" id="cd07894">
    <property type="entry name" value="Adenylation_RNA_ligase"/>
    <property type="match status" value="1"/>
</dbReference>
<name>A2BN10_HYPBU</name>
<evidence type="ECO:0000259" key="2">
    <source>
        <dbReference type="Pfam" id="PF18330"/>
    </source>
</evidence>
<dbReference type="AlphaFoldDB" id="A2BN10"/>
<dbReference type="GeneID" id="4782445"/>
<evidence type="ECO:0000313" key="3">
    <source>
        <dbReference type="EMBL" id="ABM81371.1"/>
    </source>
</evidence>
<organism evidence="3 4">
    <name type="scientific">Hyperthermus butylicus (strain DSM 5456 / JCM 9403 / PLM1-5)</name>
    <dbReference type="NCBI Taxonomy" id="415426"/>
    <lineage>
        <taxon>Archaea</taxon>
        <taxon>Thermoproteota</taxon>
        <taxon>Thermoprotei</taxon>
        <taxon>Desulfurococcales</taxon>
        <taxon>Pyrodictiaceae</taxon>
        <taxon>Hyperthermus</taxon>
    </lineage>
</organism>
<evidence type="ECO:0000259" key="1">
    <source>
        <dbReference type="Pfam" id="PF09414"/>
    </source>
</evidence>
<gene>
    <name evidence="3" type="ordered locus">Hbut_1550</name>
</gene>
<dbReference type="Pfam" id="PF18330">
    <property type="entry name" value="Lig_C"/>
    <property type="match status" value="1"/>
</dbReference>
<dbReference type="KEGG" id="hbu:Hbut_1550"/>
<dbReference type="EMBL" id="CP000493">
    <property type="protein sequence ID" value="ABM81371.1"/>
    <property type="molecule type" value="Genomic_DNA"/>
</dbReference>
<dbReference type="eggNOG" id="arCOG04218">
    <property type="taxonomic scope" value="Archaea"/>
</dbReference>
<reference evidence="3 4" key="1">
    <citation type="journal article" date="2007" name="Archaea">
        <title>The genome of Hyperthermus butylicus: a sulfur-reducing, peptide fermenting, neutrophilic Crenarchaeote growing up to 108 degrees C.</title>
        <authorList>
            <person name="Brugger K."/>
            <person name="Chen L."/>
            <person name="Stark M."/>
            <person name="Zibat A."/>
            <person name="Redder P."/>
            <person name="Ruepp A."/>
            <person name="Awayez M."/>
            <person name="She Q."/>
            <person name="Garrett R.A."/>
            <person name="Klenk H.P."/>
        </authorList>
    </citation>
    <scope>NUCLEOTIDE SEQUENCE [LARGE SCALE GENOMIC DNA]</scope>
    <source>
        <strain evidence="4">DSM 5456 / JCM 9403 / PLM1-5</strain>
    </source>
</reference>
<dbReference type="EnsemblBacteria" id="ABM81371">
    <property type="protein sequence ID" value="ABM81371"/>
    <property type="gene ID" value="Hbut_1550"/>
</dbReference>
<dbReference type="SUPFAM" id="SSF56091">
    <property type="entry name" value="DNA ligase/mRNA capping enzyme, catalytic domain"/>
    <property type="match status" value="1"/>
</dbReference>
<protein>
    <submittedName>
        <fullName evidence="3">Conserved archaeal protein</fullName>
    </submittedName>
</protein>
<dbReference type="Proteomes" id="UP000002593">
    <property type="component" value="Chromosome"/>
</dbReference>
<dbReference type="InterPro" id="IPR001072">
    <property type="entry name" value="RNA_ligase_Pab1020"/>
</dbReference>
<feature type="domain" description="RNA ligase Pab1020 C-terminal" evidence="2">
    <location>
        <begin position="262"/>
        <end position="372"/>
    </location>
</feature>
<keyword evidence="4" id="KW-1185">Reference proteome</keyword>
<accession>A2BN10</accession>
<dbReference type="NCBIfam" id="TIGR01209">
    <property type="entry name" value="RNA ligase"/>
    <property type="match status" value="1"/>
</dbReference>